<protein>
    <submittedName>
        <fullName evidence="1">Uncharacterized protein</fullName>
    </submittedName>
</protein>
<organism evidence="1 2">
    <name type="scientific">Alkalibacillus filiformis</name>
    <dbReference type="NCBI Taxonomy" id="200990"/>
    <lineage>
        <taxon>Bacteria</taxon>
        <taxon>Bacillati</taxon>
        <taxon>Bacillota</taxon>
        <taxon>Bacilli</taxon>
        <taxon>Bacillales</taxon>
        <taxon>Bacillaceae</taxon>
        <taxon>Alkalibacillus</taxon>
    </lineage>
</organism>
<dbReference type="EMBL" id="JAUSUP010000005">
    <property type="protein sequence ID" value="MDQ0352079.1"/>
    <property type="molecule type" value="Genomic_DNA"/>
</dbReference>
<evidence type="ECO:0000313" key="1">
    <source>
        <dbReference type="EMBL" id="MDQ0352079.1"/>
    </source>
</evidence>
<name>A0ABU0DUE1_9BACI</name>
<gene>
    <name evidence="1" type="ORF">J2R98_001913</name>
</gene>
<keyword evidence="2" id="KW-1185">Reference proteome</keyword>
<dbReference type="Proteomes" id="UP001236723">
    <property type="component" value="Unassembled WGS sequence"/>
</dbReference>
<reference evidence="1 2" key="1">
    <citation type="submission" date="2023-07" db="EMBL/GenBank/DDBJ databases">
        <title>Genomic Encyclopedia of Type Strains, Phase IV (KMG-IV): sequencing the most valuable type-strain genomes for metagenomic binning, comparative biology and taxonomic classification.</title>
        <authorList>
            <person name="Goeker M."/>
        </authorList>
    </citation>
    <scope>NUCLEOTIDE SEQUENCE [LARGE SCALE GENOMIC DNA]</scope>
    <source>
        <strain evidence="1 2">DSM 15448</strain>
    </source>
</reference>
<sequence length="43" mass="4959">MKALAEKVIENNSHLVVDSPPTLEFIILFEIDHHQQLSKEQES</sequence>
<accession>A0ABU0DUE1</accession>
<comment type="caution">
    <text evidence="1">The sequence shown here is derived from an EMBL/GenBank/DDBJ whole genome shotgun (WGS) entry which is preliminary data.</text>
</comment>
<evidence type="ECO:0000313" key="2">
    <source>
        <dbReference type="Proteomes" id="UP001236723"/>
    </source>
</evidence>
<proteinExistence type="predicted"/>